<evidence type="ECO:0000313" key="1">
    <source>
        <dbReference type="EMBL" id="NQE32853.1"/>
    </source>
</evidence>
<evidence type="ECO:0000313" key="2">
    <source>
        <dbReference type="Proteomes" id="UP000702425"/>
    </source>
</evidence>
<organism evidence="1 2">
    <name type="scientific">Microcoleus asticus IPMA8</name>
    <dbReference type="NCBI Taxonomy" id="2563858"/>
    <lineage>
        <taxon>Bacteria</taxon>
        <taxon>Bacillati</taxon>
        <taxon>Cyanobacteriota</taxon>
        <taxon>Cyanophyceae</taxon>
        <taxon>Oscillatoriophycideae</taxon>
        <taxon>Oscillatoriales</taxon>
        <taxon>Microcoleaceae</taxon>
        <taxon>Microcoleus</taxon>
        <taxon>Microcoleus asticus</taxon>
    </lineage>
</organism>
<proteinExistence type="predicted"/>
<keyword evidence="2" id="KW-1185">Reference proteome</keyword>
<dbReference type="RefSeq" id="WP_216670156.1">
    <property type="nucleotide sequence ID" value="NZ_SRRZ01000006.1"/>
</dbReference>
<dbReference type="EMBL" id="SRRZ01000006">
    <property type="protein sequence ID" value="NQE32853.1"/>
    <property type="molecule type" value="Genomic_DNA"/>
</dbReference>
<name>A0ABX2CSE9_9CYAN</name>
<comment type="caution">
    <text evidence="1">The sequence shown here is derived from an EMBL/GenBank/DDBJ whole genome shotgun (WGS) entry which is preliminary data.</text>
</comment>
<dbReference type="Proteomes" id="UP000702425">
    <property type="component" value="Unassembled WGS sequence"/>
</dbReference>
<reference evidence="1 2" key="1">
    <citation type="journal article" date="2020" name="Sci. Rep.">
        <title>A novel cyanobacterial geosmin producer, revising GeoA distribution and dispersion patterns in Bacteria.</title>
        <authorList>
            <person name="Churro C."/>
            <person name="Semedo-Aguiar A.P."/>
            <person name="Silva A.D."/>
            <person name="Pereira-Leal J.B."/>
            <person name="Leite R.B."/>
        </authorList>
    </citation>
    <scope>NUCLEOTIDE SEQUENCE [LARGE SCALE GENOMIC DNA]</scope>
    <source>
        <strain evidence="1 2">IPMA8</strain>
    </source>
</reference>
<protein>
    <submittedName>
        <fullName evidence="1">Uncharacterized protein</fullName>
    </submittedName>
</protein>
<accession>A0ABX2CSE9</accession>
<gene>
    <name evidence="1" type="ORF">E5S67_00570</name>
</gene>
<sequence length="46" mass="4833">MRADLIGAIACGREVFVLESTATVSADKLSYSQISQGFEVITIAGI</sequence>